<evidence type="ECO:0000259" key="7">
    <source>
        <dbReference type="SMART" id="SM00768"/>
    </source>
</evidence>
<evidence type="ECO:0000313" key="8">
    <source>
        <dbReference type="EMBL" id="GJN18963.1"/>
    </source>
</evidence>
<dbReference type="Gene3D" id="1.20.58.1040">
    <property type="match status" value="1"/>
</dbReference>
<keyword evidence="5" id="KW-0326">Glycosidase</keyword>
<evidence type="ECO:0000256" key="2">
    <source>
        <dbReference type="ARBA" id="ARBA00022729"/>
    </source>
</evidence>
<accession>A0AAV5E878</accession>
<gene>
    <name evidence="8" type="primary">gb06185</name>
    <name evidence="8" type="ORF">PR202_gb06185</name>
</gene>
<dbReference type="PANTHER" id="PTHR32227">
    <property type="entry name" value="GLUCAN ENDO-1,3-BETA-GLUCOSIDASE BG1-RELATED-RELATED"/>
    <property type="match status" value="1"/>
</dbReference>
<dbReference type="InterPro" id="IPR000490">
    <property type="entry name" value="Glyco_hydro_17"/>
</dbReference>
<evidence type="ECO:0000313" key="9">
    <source>
        <dbReference type="Proteomes" id="UP001054889"/>
    </source>
</evidence>
<dbReference type="FunFam" id="1.20.58.1040:FF:000002">
    <property type="entry name" value="Glucan endo-1,3-beta-glucosidase 8"/>
    <property type="match status" value="1"/>
</dbReference>
<dbReference type="InterPro" id="IPR044965">
    <property type="entry name" value="Glyco_hydro_17_plant"/>
</dbReference>
<keyword evidence="2" id="KW-0732">Signal</keyword>
<comment type="caution">
    <text evidence="8">The sequence shown here is derived from an EMBL/GenBank/DDBJ whole genome shotgun (WGS) entry which is preliminary data.</text>
</comment>
<keyword evidence="4" id="KW-1015">Disulfide bond</keyword>
<evidence type="ECO:0000256" key="3">
    <source>
        <dbReference type="ARBA" id="ARBA00022801"/>
    </source>
</evidence>
<dbReference type="SUPFAM" id="SSF51445">
    <property type="entry name" value="(Trans)glycosidases"/>
    <property type="match status" value="1"/>
</dbReference>
<dbReference type="Gene3D" id="3.20.20.80">
    <property type="entry name" value="Glycosidases"/>
    <property type="match status" value="2"/>
</dbReference>
<reference evidence="8" key="2">
    <citation type="submission" date="2021-12" db="EMBL/GenBank/DDBJ databases">
        <title>Resequencing data analysis of finger millet.</title>
        <authorList>
            <person name="Hatakeyama M."/>
            <person name="Aluri S."/>
            <person name="Balachadran M.T."/>
            <person name="Sivarajan S.R."/>
            <person name="Poveda L."/>
            <person name="Shimizu-Inatsugi R."/>
            <person name="Schlapbach R."/>
            <person name="Sreeman S.M."/>
            <person name="Shimizu K.K."/>
        </authorList>
    </citation>
    <scope>NUCLEOTIDE SEQUENCE</scope>
</reference>
<dbReference type="AlphaFoldDB" id="A0AAV5E878"/>
<organism evidence="8 9">
    <name type="scientific">Eleusine coracana subsp. coracana</name>
    <dbReference type="NCBI Taxonomy" id="191504"/>
    <lineage>
        <taxon>Eukaryota</taxon>
        <taxon>Viridiplantae</taxon>
        <taxon>Streptophyta</taxon>
        <taxon>Embryophyta</taxon>
        <taxon>Tracheophyta</taxon>
        <taxon>Spermatophyta</taxon>
        <taxon>Magnoliopsida</taxon>
        <taxon>Liliopsida</taxon>
        <taxon>Poales</taxon>
        <taxon>Poaceae</taxon>
        <taxon>PACMAD clade</taxon>
        <taxon>Chloridoideae</taxon>
        <taxon>Cynodonteae</taxon>
        <taxon>Eleusininae</taxon>
        <taxon>Eleusine</taxon>
    </lineage>
</organism>
<dbReference type="EMBL" id="BQKI01000074">
    <property type="protein sequence ID" value="GJN18963.1"/>
    <property type="molecule type" value="Genomic_DNA"/>
</dbReference>
<evidence type="ECO:0000256" key="1">
    <source>
        <dbReference type="ARBA" id="ARBA00008773"/>
    </source>
</evidence>
<dbReference type="InterPro" id="IPR012946">
    <property type="entry name" value="X8"/>
</dbReference>
<evidence type="ECO:0000256" key="6">
    <source>
        <dbReference type="RuleBase" id="RU004335"/>
    </source>
</evidence>
<dbReference type="Proteomes" id="UP001054889">
    <property type="component" value="Unassembled WGS sequence"/>
</dbReference>
<dbReference type="Pfam" id="PF07983">
    <property type="entry name" value="X8"/>
    <property type="match status" value="1"/>
</dbReference>
<proteinExistence type="inferred from homology"/>
<dbReference type="GO" id="GO:0005975">
    <property type="term" value="P:carbohydrate metabolic process"/>
    <property type="evidence" value="ECO:0007669"/>
    <property type="project" value="InterPro"/>
</dbReference>
<dbReference type="SMART" id="SM00768">
    <property type="entry name" value="X8"/>
    <property type="match status" value="1"/>
</dbReference>
<keyword evidence="9" id="KW-1185">Reference proteome</keyword>
<keyword evidence="3" id="KW-0378">Hydrolase</keyword>
<evidence type="ECO:0000256" key="5">
    <source>
        <dbReference type="ARBA" id="ARBA00023295"/>
    </source>
</evidence>
<protein>
    <recommendedName>
        <fullName evidence="7">X8 domain-containing protein</fullName>
    </recommendedName>
</protein>
<name>A0AAV5E878_ELECO</name>
<dbReference type="Pfam" id="PF00332">
    <property type="entry name" value="Glyco_hydro_17"/>
    <property type="match status" value="2"/>
</dbReference>
<dbReference type="GO" id="GO:0004553">
    <property type="term" value="F:hydrolase activity, hydrolyzing O-glycosyl compounds"/>
    <property type="evidence" value="ECO:0007669"/>
    <property type="project" value="InterPro"/>
</dbReference>
<reference evidence="8" key="1">
    <citation type="journal article" date="2018" name="DNA Res.">
        <title>Multiple hybrid de novo genome assembly of finger millet, an orphan allotetraploid crop.</title>
        <authorList>
            <person name="Hatakeyama M."/>
            <person name="Aluri S."/>
            <person name="Balachadran M.T."/>
            <person name="Sivarajan S.R."/>
            <person name="Patrignani A."/>
            <person name="Gruter S."/>
            <person name="Poveda L."/>
            <person name="Shimizu-Inatsugi R."/>
            <person name="Baeten J."/>
            <person name="Francoijs K.J."/>
            <person name="Nataraja K.N."/>
            <person name="Reddy Y.A.N."/>
            <person name="Phadnis S."/>
            <person name="Ravikumar R.L."/>
            <person name="Schlapbach R."/>
            <person name="Sreeman S.M."/>
            <person name="Shimizu K.K."/>
        </authorList>
    </citation>
    <scope>NUCLEOTIDE SEQUENCE</scope>
</reference>
<comment type="similarity">
    <text evidence="1 6">Belongs to the glycosyl hydrolase 17 family.</text>
</comment>
<dbReference type="InterPro" id="IPR017853">
    <property type="entry name" value="GH"/>
</dbReference>
<evidence type="ECO:0000256" key="4">
    <source>
        <dbReference type="ARBA" id="ARBA00023157"/>
    </source>
</evidence>
<sequence length="535" mass="58931">MPVQKLWSCWETLPLEALALASHLFPVQHRFLLLFLGYESSKINFCCCSWSLALVRLQDLSFRVHSWSKAAESTTRKPLYSELEAGAGIVLSMGSWSGHGAAAAAVVLVCWLCFAAAGVGAIGANWGTQASHPLSPDTVVRMLKESGFQKVKLFDAEDGTMNALKKSGLEVMVGIPNDLLYTMATSMKSAEKWVDRNVSRFHDDGVDIRYVAVGNEPFLETYNGSFLQTTFPAIRNIQSALVKAGLGNQVKVTCPLNADVYASSTTKPSDGDFRTDIHDLMVTIVKYLSDNGGAFTVNIYPFISLYSDPNFPVDYAFFEGASSPIVDARSALQPGLPDSYCDWARDANEAWAWPVDAYLFSLIDEDEKSIQPGNFERHWGIFTYDGLPKYQLNMGTSNSRGLVRARDVKYLEKKWCVLKPTANLNDQKIADSVSYACAQADCTSLGYKTSCGQLGIQGNVSYAFNSFYQKNDQDDVACGFSNLAITTGQDPSTGTCRFGIMIEVDSAFSWKLQQLRSDILLMLLLVVLQLCLSFL</sequence>
<feature type="domain" description="X8" evidence="7">
    <location>
        <begin position="414"/>
        <end position="498"/>
    </location>
</feature>